<protein>
    <recommendedName>
        <fullName evidence="5">Exocyst complex component SEC15</fullName>
    </recommendedName>
</protein>
<dbReference type="GO" id="GO:0006893">
    <property type="term" value="P:Golgi to plasma membrane transport"/>
    <property type="evidence" value="ECO:0007669"/>
    <property type="project" value="TreeGrafter"/>
</dbReference>
<evidence type="ECO:0000256" key="1">
    <source>
        <dbReference type="ARBA" id="ARBA00007944"/>
    </source>
</evidence>
<dbReference type="PANTHER" id="PTHR12702">
    <property type="entry name" value="SEC15"/>
    <property type="match status" value="1"/>
</dbReference>
<evidence type="ECO:0000313" key="10">
    <source>
        <dbReference type="EMBL" id="KEF61750.1"/>
    </source>
</evidence>
<evidence type="ECO:0000256" key="4">
    <source>
        <dbReference type="ARBA" id="ARBA00023054"/>
    </source>
</evidence>
<dbReference type="InterPro" id="IPR007225">
    <property type="entry name" value="EXOC6/Sec15"/>
</dbReference>
<dbReference type="GO" id="GO:0016020">
    <property type="term" value="C:membrane"/>
    <property type="evidence" value="ECO:0007669"/>
    <property type="project" value="TreeGrafter"/>
</dbReference>
<keyword evidence="4 6" id="KW-0175">Coiled coil</keyword>
<keyword evidence="11" id="KW-1185">Reference proteome</keyword>
<dbReference type="GO" id="GO:0000145">
    <property type="term" value="C:exocyst"/>
    <property type="evidence" value="ECO:0007669"/>
    <property type="project" value="UniProtKB-UniRule"/>
</dbReference>
<reference evidence="10 11" key="1">
    <citation type="submission" date="2013-03" db="EMBL/GenBank/DDBJ databases">
        <title>The Genome Sequence of Exophiala aquamarina CBS 119918.</title>
        <authorList>
            <consortium name="The Broad Institute Genomics Platform"/>
            <person name="Cuomo C."/>
            <person name="de Hoog S."/>
            <person name="Gorbushina A."/>
            <person name="Walker B."/>
            <person name="Young S.K."/>
            <person name="Zeng Q."/>
            <person name="Gargeya S."/>
            <person name="Fitzgerald M."/>
            <person name="Haas B."/>
            <person name="Abouelleil A."/>
            <person name="Allen A.W."/>
            <person name="Alvarado L."/>
            <person name="Arachchi H.M."/>
            <person name="Berlin A.M."/>
            <person name="Chapman S.B."/>
            <person name="Gainer-Dewar J."/>
            <person name="Goldberg J."/>
            <person name="Griggs A."/>
            <person name="Gujja S."/>
            <person name="Hansen M."/>
            <person name="Howarth C."/>
            <person name="Imamovic A."/>
            <person name="Ireland A."/>
            <person name="Larimer J."/>
            <person name="McCowan C."/>
            <person name="Murphy C."/>
            <person name="Pearson M."/>
            <person name="Poon T.W."/>
            <person name="Priest M."/>
            <person name="Roberts A."/>
            <person name="Saif S."/>
            <person name="Shea T."/>
            <person name="Sisk P."/>
            <person name="Sykes S."/>
            <person name="Wortman J."/>
            <person name="Nusbaum C."/>
            <person name="Birren B."/>
        </authorList>
    </citation>
    <scope>NUCLEOTIDE SEQUENCE [LARGE SCALE GENOMIC DNA]</scope>
    <source>
        <strain evidence="10 11">CBS 119918</strain>
    </source>
</reference>
<dbReference type="Gene3D" id="1.10.357.30">
    <property type="entry name" value="Exocyst complex subunit Sec15 C-terminal domain, N-terminal subdomain"/>
    <property type="match status" value="1"/>
</dbReference>
<evidence type="ECO:0000259" key="8">
    <source>
        <dbReference type="Pfam" id="PF04091"/>
    </source>
</evidence>
<dbReference type="InterPro" id="IPR046361">
    <property type="entry name" value="EXOC6/Sec15_C"/>
</dbReference>
<evidence type="ECO:0000256" key="2">
    <source>
        <dbReference type="ARBA" id="ARBA00022448"/>
    </source>
</evidence>
<feature type="compositionally biased region" description="Polar residues" evidence="7">
    <location>
        <begin position="756"/>
        <end position="780"/>
    </location>
</feature>
<evidence type="ECO:0000256" key="3">
    <source>
        <dbReference type="ARBA" id="ARBA00022483"/>
    </source>
</evidence>
<feature type="domain" description="Exocyst complex component EXOC6/Sec15 N-terminal" evidence="9">
    <location>
        <begin position="50"/>
        <end position="219"/>
    </location>
</feature>
<dbReference type="GO" id="GO:0006886">
    <property type="term" value="P:intracellular protein transport"/>
    <property type="evidence" value="ECO:0007669"/>
    <property type="project" value="InterPro"/>
</dbReference>
<keyword evidence="2 5" id="KW-0813">Transport</keyword>
<evidence type="ECO:0000313" key="11">
    <source>
        <dbReference type="Proteomes" id="UP000027920"/>
    </source>
</evidence>
<dbReference type="OrthoDB" id="10267033at2759"/>
<dbReference type="InterPro" id="IPR042045">
    <property type="entry name" value="EXOC6/Sec15_C_dom1"/>
</dbReference>
<dbReference type="Pfam" id="PF04091">
    <property type="entry name" value="Sec15_C"/>
    <property type="match status" value="1"/>
</dbReference>
<dbReference type="AlphaFoldDB" id="A0A072Q1J0"/>
<dbReference type="GeneID" id="25278256"/>
<accession>A0A072Q1J0</accession>
<dbReference type="VEuPathDB" id="FungiDB:A1O9_03320"/>
<dbReference type="RefSeq" id="XP_013264340.1">
    <property type="nucleotide sequence ID" value="XM_013408886.1"/>
</dbReference>
<proteinExistence type="inferred from homology"/>
<keyword evidence="3 5" id="KW-0268">Exocytosis</keyword>
<dbReference type="STRING" id="1182545.A0A072Q1J0"/>
<feature type="coiled-coil region" evidence="6">
    <location>
        <begin position="221"/>
        <end position="264"/>
    </location>
</feature>
<dbReference type="PANTHER" id="PTHR12702:SF0">
    <property type="entry name" value="EXOCYST COMPLEX COMPONENT 6"/>
    <property type="match status" value="1"/>
</dbReference>
<comment type="caution">
    <text evidence="10">The sequence shown here is derived from an EMBL/GenBank/DDBJ whole genome shotgun (WGS) entry which is preliminary data.</text>
</comment>
<gene>
    <name evidence="10" type="ORF">A1O9_03320</name>
</gene>
<comment type="similarity">
    <text evidence="1 5">Belongs to the SEC15 family.</text>
</comment>
<dbReference type="Proteomes" id="UP000027920">
    <property type="component" value="Unassembled WGS sequence"/>
</dbReference>
<comment type="function">
    <text evidence="5">Component of the exocyst complex involved in the docking of exocytic vesicles with fusion sites on the plasma membrane.</text>
</comment>
<organism evidence="10 11">
    <name type="scientific">Exophiala aquamarina CBS 119918</name>
    <dbReference type="NCBI Taxonomy" id="1182545"/>
    <lineage>
        <taxon>Eukaryota</taxon>
        <taxon>Fungi</taxon>
        <taxon>Dikarya</taxon>
        <taxon>Ascomycota</taxon>
        <taxon>Pezizomycotina</taxon>
        <taxon>Eurotiomycetes</taxon>
        <taxon>Chaetothyriomycetidae</taxon>
        <taxon>Chaetothyriales</taxon>
        <taxon>Herpotrichiellaceae</taxon>
        <taxon>Exophiala</taxon>
    </lineage>
</organism>
<feature type="region of interest" description="Disordered" evidence="7">
    <location>
        <begin position="756"/>
        <end position="786"/>
    </location>
</feature>
<feature type="domain" description="Exocyst complex subunit EXOC6/Sec15 C-terminal" evidence="8">
    <location>
        <begin position="401"/>
        <end position="747"/>
    </location>
</feature>
<evidence type="ECO:0000259" key="9">
    <source>
        <dbReference type="Pfam" id="PF20651"/>
    </source>
</evidence>
<dbReference type="PIRSF" id="PIRSF025007">
    <property type="entry name" value="Sec15"/>
    <property type="match status" value="1"/>
</dbReference>
<dbReference type="EMBL" id="AMGV01000002">
    <property type="protein sequence ID" value="KEF61750.1"/>
    <property type="molecule type" value="Genomic_DNA"/>
</dbReference>
<dbReference type="HOGENOM" id="CLU_009437_2_0_1"/>
<evidence type="ECO:0000256" key="6">
    <source>
        <dbReference type="SAM" id="Coils"/>
    </source>
</evidence>
<evidence type="ECO:0000256" key="5">
    <source>
        <dbReference type="PIRNR" id="PIRNR025007"/>
    </source>
</evidence>
<dbReference type="Pfam" id="PF20651">
    <property type="entry name" value="EXOC6_Sec15_N"/>
    <property type="match status" value="1"/>
</dbReference>
<dbReference type="Gene3D" id="1.20.58.670">
    <property type="entry name" value="Dsl1p vesicle tethering complex, Tip20p subunit, domain D"/>
    <property type="match status" value="1"/>
</dbReference>
<evidence type="ECO:0000256" key="7">
    <source>
        <dbReference type="SAM" id="MobiDB-lite"/>
    </source>
</evidence>
<sequence length="799" mass="90087">MPSMAPYKNDMNSVLQQIVTSSSDADTLDQLIPYIKDYSYGNKTSHLLGQLSDLAAAREAEIERQCNTNHQEFVKSVNQLLRIREGTVTLTNEILELNQSIQASTEKLVEQKKALVESRGVRQNIDEANHALQDCLEVLRLANQVQELRDQKKHYAALRALDELQSVHLQSVTQYQLSEIIQSSVPATQKSIAEAVMADLNTWLFRVREMSQYLGELSFYHTDLRQKRQKERAEKNQYLANFRLNSAIELVADEREELNLLKSEDLEVDFTPLFEALHIHRSLGQMDKFKADYGASRKAQRDLLLQNSISLVDEEMGDLHSLLEDIAGFAIMERATMKKVPDLRSTTDVEENWDSLCQTAISLMSKALSAVDNAEHLLKIKNLLSLFIQTMNSFNFNTSAMSKFVLVLFDSYAELLEQRFSEDFIEIVSTDDYMPMPIQNAEEFEKVVNVSWYMPDRPVQEMAFPTVFPFSQMYPLCCIDIRNFLNQFYFFNSQDDAPGPLSAKIDAQLLTSLDDLLTTKVCASLVSKLSSQYLGQIVQILINLSHFTTACHELESLLSTARASSLTPGPAVSLRATSQFSTHQKTAENRIFELVNSKVSDLIETAEYDWLSRVPPSEPSNYILTLTRYLANIINSVLLSLPSSLKDLMLFNAISHTASSILSLPLNPSVERITTTSISQLSMDISHFRSYVETLPNNSILLESLDELVQTVALMSTDQPDEFYDISLRNKKYRNVDPLKGPQLLEKVVHVDVRSPTLSDRGSSGGTQSPALSHHASTGSRAPGNTFAALQNRFMHSGR</sequence>
<dbReference type="GO" id="GO:0090522">
    <property type="term" value="P:vesicle tethering involved in exocytosis"/>
    <property type="evidence" value="ECO:0007669"/>
    <property type="project" value="UniProtKB-UniRule"/>
</dbReference>
<dbReference type="InterPro" id="IPR042044">
    <property type="entry name" value="EXOC6PINT-1/Sec15/Tip20_C_dom2"/>
</dbReference>
<name>A0A072Q1J0_9EURO</name>
<dbReference type="InterPro" id="IPR048359">
    <property type="entry name" value="EXOC6_Sec15_N"/>
</dbReference>